<protein>
    <submittedName>
        <fullName evidence="1">Uncharacterized protein</fullName>
    </submittedName>
</protein>
<name>A0ACB8D2U8_DERSI</name>
<proteinExistence type="predicted"/>
<organism evidence="1 2">
    <name type="scientific">Dermacentor silvarum</name>
    <name type="common">Tick</name>
    <dbReference type="NCBI Taxonomy" id="543639"/>
    <lineage>
        <taxon>Eukaryota</taxon>
        <taxon>Metazoa</taxon>
        <taxon>Ecdysozoa</taxon>
        <taxon>Arthropoda</taxon>
        <taxon>Chelicerata</taxon>
        <taxon>Arachnida</taxon>
        <taxon>Acari</taxon>
        <taxon>Parasitiformes</taxon>
        <taxon>Ixodida</taxon>
        <taxon>Ixodoidea</taxon>
        <taxon>Ixodidae</taxon>
        <taxon>Rhipicephalinae</taxon>
        <taxon>Dermacentor</taxon>
    </lineage>
</organism>
<accession>A0ACB8D2U8</accession>
<reference evidence="1" key="1">
    <citation type="submission" date="2020-05" db="EMBL/GenBank/DDBJ databases">
        <title>Large-scale comparative analyses of tick genomes elucidate their genetic diversity and vector capacities.</title>
        <authorList>
            <person name="Jia N."/>
            <person name="Wang J."/>
            <person name="Shi W."/>
            <person name="Du L."/>
            <person name="Sun Y."/>
            <person name="Zhan W."/>
            <person name="Jiang J."/>
            <person name="Wang Q."/>
            <person name="Zhang B."/>
            <person name="Ji P."/>
            <person name="Sakyi L.B."/>
            <person name="Cui X."/>
            <person name="Yuan T."/>
            <person name="Jiang B."/>
            <person name="Yang W."/>
            <person name="Lam T.T.-Y."/>
            <person name="Chang Q."/>
            <person name="Ding S."/>
            <person name="Wang X."/>
            <person name="Zhu J."/>
            <person name="Ruan X."/>
            <person name="Zhao L."/>
            <person name="Wei J."/>
            <person name="Que T."/>
            <person name="Du C."/>
            <person name="Cheng J."/>
            <person name="Dai P."/>
            <person name="Han X."/>
            <person name="Huang E."/>
            <person name="Gao Y."/>
            <person name="Liu J."/>
            <person name="Shao H."/>
            <person name="Ye R."/>
            <person name="Li L."/>
            <person name="Wei W."/>
            <person name="Wang X."/>
            <person name="Wang C."/>
            <person name="Yang T."/>
            <person name="Huo Q."/>
            <person name="Li W."/>
            <person name="Guo W."/>
            <person name="Chen H."/>
            <person name="Zhou L."/>
            <person name="Ni X."/>
            <person name="Tian J."/>
            <person name="Zhou Y."/>
            <person name="Sheng Y."/>
            <person name="Liu T."/>
            <person name="Pan Y."/>
            <person name="Xia L."/>
            <person name="Li J."/>
            <person name="Zhao F."/>
            <person name="Cao W."/>
        </authorList>
    </citation>
    <scope>NUCLEOTIDE SEQUENCE</scope>
    <source>
        <strain evidence="1">Dsil-2018</strain>
    </source>
</reference>
<gene>
    <name evidence="1" type="ORF">HPB49_004377</name>
</gene>
<sequence length="616" mass="69811">MCPAVSVHKAALRSDAAPRRVLSLRAKAHSSTSLPSVTPPGLAAPAVARGDRRGPRKSAWRQRFRFLRALVYVGLLLGFLYQASDVVVNYLTFPTANDVRVEGPEQLLMPAASACISNWISQEKLCARQAEFCNYSDTEEYKQRLLRFLDTAGNLGELAMDSEVILQVVMENPGMSIFPSGFAKQHLVQSFSRLPYYMCFTFDWRGSNSLVNFKEDPLTYEMSMIVLWYPDRSPRLSQYEMDMTFHHVDSISAATKHTLLLRPSGSYEYSLQQVMPPGGACNKRCQSDKEVDREIQEVENSGSLVDGDVRDRMLKRLEFPYDTNCVDYGKLEKLAHYPAYHTQETCFADCVRNETRRHCGCTLTDYPFRAFLNETFCAGRRSHACTSRWRPSYEKVCSSRCRVPCHEVFYDANPVKSEDPGLVLEDGGYHMVSVKFSMSSTSVNVLMFIEKLQVTQILALVGGYLGIWLGLSIRTFAILLVDWCFERLRRLQRSKYAAAEVSSVARFVRLVVEATCLVLCVRNSLADVHHYWRFPASVVYNEDQHVRFPVLTLCFPDGLSEHPYVWADVSALPASKSGEREKVVCPITDTAWTPAVRPRLSLDLVHCERTLQPLPV</sequence>
<evidence type="ECO:0000313" key="2">
    <source>
        <dbReference type="Proteomes" id="UP000821865"/>
    </source>
</evidence>
<dbReference type="EMBL" id="CM023472">
    <property type="protein sequence ID" value="KAH7958721.1"/>
    <property type="molecule type" value="Genomic_DNA"/>
</dbReference>
<dbReference type="Proteomes" id="UP000821865">
    <property type="component" value="Chromosome 3"/>
</dbReference>
<evidence type="ECO:0000313" key="1">
    <source>
        <dbReference type="EMBL" id="KAH7958721.1"/>
    </source>
</evidence>
<comment type="caution">
    <text evidence="1">The sequence shown here is derived from an EMBL/GenBank/DDBJ whole genome shotgun (WGS) entry which is preliminary data.</text>
</comment>
<keyword evidence="2" id="KW-1185">Reference proteome</keyword>